<sequence length="359" mass="38508">MVKLPGFYPWQRDVALRWLGAEERARFAHAWLIHGLAGIGKVDFARAAAAALLCEAPHDGMACGRCPACIWYAAGNHPDFRRIRPEAVALAEGEEEQPEEGAEEPAGARGRKAPSRDIRIEQIRAMESWITTGTHRGGLRVVLLYPAETLNTVSANALLKVLEEPPPHTVFLLVADAPDRLPATLVSRCRRLPLGAPDPAQARSWLQVQGVADADAQLAAAGGAPVAAWRRAQSGLPPRPEWIDTLVQAAAAGRAPDVGALVDLLDKAEPADWIDKLQRLCVDLALLQAGLPARYFAALADPLARVAQRAARRRVAEAARWLGTQRAIADHPLNGKLFAQEALARVCAACAPAAAPRPA</sequence>
<gene>
    <name evidence="2" type="primary">holB</name>
    <name evidence="2" type="ORF">GCM10023144_29300</name>
</gene>
<protein>
    <submittedName>
        <fullName evidence="2">DNA polymerase III subunit delta</fullName>
    </submittedName>
</protein>
<evidence type="ECO:0000313" key="3">
    <source>
        <dbReference type="Proteomes" id="UP001501671"/>
    </source>
</evidence>
<reference evidence="3" key="1">
    <citation type="journal article" date="2019" name="Int. J. Syst. Evol. Microbiol.">
        <title>The Global Catalogue of Microorganisms (GCM) 10K type strain sequencing project: providing services to taxonomists for standard genome sequencing and annotation.</title>
        <authorList>
            <consortium name="The Broad Institute Genomics Platform"/>
            <consortium name="The Broad Institute Genome Sequencing Center for Infectious Disease"/>
            <person name="Wu L."/>
            <person name="Ma J."/>
        </authorList>
    </citation>
    <scope>NUCLEOTIDE SEQUENCE [LARGE SCALE GENOMIC DNA]</scope>
    <source>
        <strain evidence="3">JCM 17666</strain>
    </source>
</reference>
<dbReference type="SUPFAM" id="SSF52540">
    <property type="entry name" value="P-loop containing nucleoside triphosphate hydrolases"/>
    <property type="match status" value="1"/>
</dbReference>
<dbReference type="PANTHER" id="PTHR11669">
    <property type="entry name" value="REPLICATION FACTOR C / DNA POLYMERASE III GAMMA-TAU SUBUNIT"/>
    <property type="match status" value="1"/>
</dbReference>
<dbReference type="EMBL" id="BAABFO010000013">
    <property type="protein sequence ID" value="GAA4335683.1"/>
    <property type="molecule type" value="Genomic_DNA"/>
</dbReference>
<evidence type="ECO:0000256" key="1">
    <source>
        <dbReference type="SAM" id="MobiDB-lite"/>
    </source>
</evidence>
<proteinExistence type="predicted"/>
<evidence type="ECO:0000313" key="2">
    <source>
        <dbReference type="EMBL" id="GAA4335683.1"/>
    </source>
</evidence>
<dbReference type="Proteomes" id="UP001501671">
    <property type="component" value="Unassembled WGS sequence"/>
</dbReference>
<dbReference type="InterPro" id="IPR027417">
    <property type="entry name" value="P-loop_NTPase"/>
</dbReference>
<name>A0ABP8H825_9BURK</name>
<feature type="region of interest" description="Disordered" evidence="1">
    <location>
        <begin position="90"/>
        <end position="114"/>
    </location>
</feature>
<comment type="caution">
    <text evidence="2">The sequence shown here is derived from an EMBL/GenBank/DDBJ whole genome shotgun (WGS) entry which is preliminary data.</text>
</comment>
<accession>A0ABP8H825</accession>
<dbReference type="InterPro" id="IPR004622">
    <property type="entry name" value="DNA_pol_HolB"/>
</dbReference>
<keyword evidence="3" id="KW-1185">Reference proteome</keyword>
<dbReference type="InterPro" id="IPR050238">
    <property type="entry name" value="DNA_Rep/Repair_Clamp_Loader"/>
</dbReference>
<dbReference type="RefSeq" id="WP_345250604.1">
    <property type="nucleotide sequence ID" value="NZ_BAABFO010000013.1"/>
</dbReference>
<organism evidence="2 3">
    <name type="scientific">Pigmentiphaga soli</name>
    <dbReference type="NCBI Taxonomy" id="1007095"/>
    <lineage>
        <taxon>Bacteria</taxon>
        <taxon>Pseudomonadati</taxon>
        <taxon>Pseudomonadota</taxon>
        <taxon>Betaproteobacteria</taxon>
        <taxon>Burkholderiales</taxon>
        <taxon>Alcaligenaceae</taxon>
        <taxon>Pigmentiphaga</taxon>
    </lineage>
</organism>
<dbReference type="PANTHER" id="PTHR11669:SF8">
    <property type="entry name" value="DNA POLYMERASE III SUBUNIT DELTA"/>
    <property type="match status" value="1"/>
</dbReference>
<dbReference type="NCBIfam" id="TIGR00678">
    <property type="entry name" value="holB"/>
    <property type="match status" value="1"/>
</dbReference>
<dbReference type="Pfam" id="PF13177">
    <property type="entry name" value="DNA_pol3_delta2"/>
    <property type="match status" value="1"/>
</dbReference>
<dbReference type="Gene3D" id="3.40.50.300">
    <property type="entry name" value="P-loop containing nucleotide triphosphate hydrolases"/>
    <property type="match status" value="1"/>
</dbReference>
<feature type="compositionally biased region" description="Acidic residues" evidence="1">
    <location>
        <begin position="92"/>
        <end position="103"/>
    </location>
</feature>